<proteinExistence type="predicted"/>
<organism evidence="2 3">
    <name type="scientific">Bacillus mesophilum</name>
    <dbReference type="NCBI Taxonomy" id="1071718"/>
    <lineage>
        <taxon>Bacteria</taxon>
        <taxon>Bacillati</taxon>
        <taxon>Bacillota</taxon>
        <taxon>Bacilli</taxon>
        <taxon>Bacillales</taxon>
        <taxon>Bacillaceae</taxon>
        <taxon>Bacillus</taxon>
    </lineage>
</organism>
<dbReference type="Proteomes" id="UP000441354">
    <property type="component" value="Unassembled WGS sequence"/>
</dbReference>
<dbReference type="InterPro" id="IPR058355">
    <property type="entry name" value="DUF8042"/>
</dbReference>
<evidence type="ECO:0000313" key="3">
    <source>
        <dbReference type="Proteomes" id="UP000441354"/>
    </source>
</evidence>
<keyword evidence="3" id="KW-1185">Reference proteome</keyword>
<dbReference type="EMBL" id="WBOT01000003">
    <property type="protein sequence ID" value="KAB2332677.1"/>
    <property type="molecule type" value="Genomic_DNA"/>
</dbReference>
<accession>A0A7V7UVD7</accession>
<evidence type="ECO:0000313" key="2">
    <source>
        <dbReference type="EMBL" id="KAB2332677.1"/>
    </source>
</evidence>
<name>A0A7V7UVD7_9BACI</name>
<evidence type="ECO:0000259" key="1">
    <source>
        <dbReference type="Pfam" id="PF26154"/>
    </source>
</evidence>
<dbReference type="Pfam" id="PF26154">
    <property type="entry name" value="DUF8042"/>
    <property type="match status" value="1"/>
</dbReference>
<sequence length="128" mass="14770">MLKITEDQHVLIKEYTEVLNTVEEAFEYIVDSFTNLEKTEGNVLLADVFQALPQILTVNEQLSILFQDYPSIQKVLQVFDVVMEKAELLDGNFDNAQVKQTVIREQLYPAFAAWSVMIQQELKPYVVL</sequence>
<protein>
    <recommendedName>
        <fullName evidence="1">DUF8042 domain-containing protein</fullName>
    </recommendedName>
</protein>
<dbReference type="AlphaFoldDB" id="A0A7V7UVD7"/>
<feature type="domain" description="DUF8042" evidence="1">
    <location>
        <begin position="5"/>
        <end position="124"/>
    </location>
</feature>
<comment type="caution">
    <text evidence="2">The sequence shown here is derived from an EMBL/GenBank/DDBJ whole genome shotgun (WGS) entry which is preliminary data.</text>
</comment>
<gene>
    <name evidence="2" type="ORF">F7732_11340</name>
</gene>
<dbReference type="OrthoDB" id="2990527at2"/>
<reference evidence="2 3" key="1">
    <citation type="journal article" date="2014" name="Arch. Microbiol.">
        <title>Bacillus mesophilum sp. nov., strain IITR-54T, a novel 4-chlorobiphenyl dechlorinating bacterium.</title>
        <authorList>
            <person name="Manickam N."/>
            <person name="Singh N.K."/>
            <person name="Bajaj A."/>
            <person name="Kumar R.M."/>
            <person name="Kaur G."/>
            <person name="Kaur N."/>
            <person name="Bala M."/>
            <person name="Kumar A."/>
            <person name="Mayilraj S."/>
        </authorList>
    </citation>
    <scope>NUCLEOTIDE SEQUENCE [LARGE SCALE GENOMIC DNA]</scope>
    <source>
        <strain evidence="2 3">IITR-54</strain>
    </source>
</reference>
<dbReference type="RefSeq" id="WP_151573975.1">
    <property type="nucleotide sequence ID" value="NZ_WBOT01000003.1"/>
</dbReference>